<reference evidence="5 6" key="1">
    <citation type="submission" date="2019-05" db="EMBL/GenBank/DDBJ databases">
        <title>Emergence of the Ug99 lineage of the wheat stem rust pathogen through somatic hybridization.</title>
        <authorList>
            <person name="Li F."/>
            <person name="Upadhyaya N.M."/>
            <person name="Sperschneider J."/>
            <person name="Matny O."/>
            <person name="Nguyen-Phuc H."/>
            <person name="Mago R."/>
            <person name="Raley C."/>
            <person name="Miller M.E."/>
            <person name="Silverstein K.A.T."/>
            <person name="Henningsen E."/>
            <person name="Hirsch C.D."/>
            <person name="Visser B."/>
            <person name="Pretorius Z.A."/>
            <person name="Steffenson B.J."/>
            <person name="Schwessinger B."/>
            <person name="Dodds P.N."/>
            <person name="Figueroa M."/>
        </authorList>
    </citation>
    <scope>NUCLEOTIDE SEQUENCE [LARGE SCALE GENOMIC DNA]</scope>
    <source>
        <strain evidence="4">21-0</strain>
        <strain evidence="3 6">Ug99</strain>
    </source>
</reference>
<accession>A0A5B0MMH8</accession>
<dbReference type="InterPro" id="IPR029058">
    <property type="entry name" value="AB_hydrolase_fold"/>
</dbReference>
<dbReference type="InterPro" id="IPR002925">
    <property type="entry name" value="Dienelactn_hydro"/>
</dbReference>
<dbReference type="SUPFAM" id="SSF53474">
    <property type="entry name" value="alpha/beta-Hydrolases"/>
    <property type="match status" value="1"/>
</dbReference>
<protein>
    <recommendedName>
        <fullName evidence="2">Dienelactone hydrolase domain-containing protein</fullName>
    </recommendedName>
</protein>
<feature type="chain" id="PRO_5033473601" description="Dienelactone hydrolase domain-containing protein" evidence="1">
    <location>
        <begin position="20"/>
        <end position="282"/>
    </location>
</feature>
<dbReference type="AlphaFoldDB" id="A0A5B0MMH8"/>
<dbReference type="Proteomes" id="UP000325313">
    <property type="component" value="Unassembled WGS sequence"/>
</dbReference>
<dbReference type="PANTHER" id="PTHR17630">
    <property type="entry name" value="DIENELACTONE HYDROLASE"/>
    <property type="match status" value="1"/>
</dbReference>
<dbReference type="EMBL" id="VSWC01000080">
    <property type="protein sequence ID" value="KAA1092842.1"/>
    <property type="molecule type" value="Genomic_DNA"/>
</dbReference>
<keyword evidence="5" id="KW-1185">Reference proteome</keyword>
<proteinExistence type="predicted"/>
<name>A0A5B0MMH8_PUCGR</name>
<keyword evidence="1" id="KW-0732">Signal</keyword>
<evidence type="ECO:0000313" key="6">
    <source>
        <dbReference type="Proteomes" id="UP000325313"/>
    </source>
</evidence>
<evidence type="ECO:0000259" key="2">
    <source>
        <dbReference type="Pfam" id="PF01738"/>
    </source>
</evidence>
<gene>
    <name evidence="4" type="ORF">PGT21_015850</name>
    <name evidence="3" type="ORF">PGTUg99_007701</name>
</gene>
<dbReference type="Proteomes" id="UP000324748">
    <property type="component" value="Unassembled WGS sequence"/>
</dbReference>
<evidence type="ECO:0000313" key="5">
    <source>
        <dbReference type="Proteomes" id="UP000324748"/>
    </source>
</evidence>
<dbReference type="EMBL" id="VDEP01000451">
    <property type="protein sequence ID" value="KAA1077234.1"/>
    <property type="molecule type" value="Genomic_DNA"/>
</dbReference>
<evidence type="ECO:0000313" key="3">
    <source>
        <dbReference type="EMBL" id="KAA1077234.1"/>
    </source>
</evidence>
<dbReference type="PANTHER" id="PTHR17630:SF44">
    <property type="entry name" value="PROTEIN AIM2"/>
    <property type="match status" value="1"/>
</dbReference>
<dbReference type="Gene3D" id="3.40.50.1820">
    <property type="entry name" value="alpha/beta hydrolase"/>
    <property type="match status" value="1"/>
</dbReference>
<evidence type="ECO:0000313" key="4">
    <source>
        <dbReference type="EMBL" id="KAA1092842.1"/>
    </source>
</evidence>
<evidence type="ECO:0000256" key="1">
    <source>
        <dbReference type="SAM" id="SignalP"/>
    </source>
</evidence>
<sequence length="282" mass="31087">MMNKLLLFLIVLFAVSIIGDEVDDHRKCLSGFIHEGKTSGKLLSMNGVKVYAANPTSHGRAGKQSRSKGQKAILVFPDIFGIDLINVQLITDKLATDLDTPAYLVDTFSGDDVPDGPQPNQLPVGFNITEWGKKHGPEQVLPLIENVINNLTAQGVKRFAAIGYCFGGKYIFLSSDRNWIQVGSTSHPSLLQVPDDFLELRAKSKAPLLINSGEMDSQFGAEAQKQSDEILGDGKYKPGYKRTYYPGASHGFGIRANLSNPAEKRAFDDSYKQIVKWFDTYL</sequence>
<organism evidence="3 6">
    <name type="scientific">Puccinia graminis f. sp. tritici</name>
    <dbReference type="NCBI Taxonomy" id="56615"/>
    <lineage>
        <taxon>Eukaryota</taxon>
        <taxon>Fungi</taxon>
        <taxon>Dikarya</taxon>
        <taxon>Basidiomycota</taxon>
        <taxon>Pucciniomycotina</taxon>
        <taxon>Pucciniomycetes</taxon>
        <taxon>Pucciniales</taxon>
        <taxon>Pucciniaceae</taxon>
        <taxon>Puccinia</taxon>
    </lineage>
</organism>
<comment type="caution">
    <text evidence="3">The sequence shown here is derived from an EMBL/GenBank/DDBJ whole genome shotgun (WGS) entry which is preliminary data.</text>
</comment>
<dbReference type="GO" id="GO:0016787">
    <property type="term" value="F:hydrolase activity"/>
    <property type="evidence" value="ECO:0007669"/>
    <property type="project" value="InterPro"/>
</dbReference>
<feature type="domain" description="Dienelactone hydrolase" evidence="2">
    <location>
        <begin position="69"/>
        <end position="282"/>
    </location>
</feature>
<feature type="signal peptide" evidence="1">
    <location>
        <begin position="1"/>
        <end position="19"/>
    </location>
</feature>
<dbReference type="Pfam" id="PF01738">
    <property type="entry name" value="DLH"/>
    <property type="match status" value="1"/>
</dbReference>
<dbReference type="OrthoDB" id="17560at2759"/>